<evidence type="ECO:0000313" key="2">
    <source>
        <dbReference type="EMBL" id="KIO22034.1"/>
    </source>
</evidence>
<protein>
    <submittedName>
        <fullName evidence="2">Uncharacterized protein</fullName>
    </submittedName>
</protein>
<dbReference type="Proteomes" id="UP000054248">
    <property type="component" value="Unassembled WGS sequence"/>
</dbReference>
<reference evidence="3" key="2">
    <citation type="submission" date="2015-01" db="EMBL/GenBank/DDBJ databases">
        <title>Evolutionary Origins and Diversification of the Mycorrhizal Mutualists.</title>
        <authorList>
            <consortium name="DOE Joint Genome Institute"/>
            <consortium name="Mycorrhizal Genomics Consortium"/>
            <person name="Kohler A."/>
            <person name="Kuo A."/>
            <person name="Nagy L.G."/>
            <person name="Floudas D."/>
            <person name="Copeland A."/>
            <person name="Barry K.W."/>
            <person name="Cichocki N."/>
            <person name="Veneault-Fourrey C."/>
            <person name="LaButti K."/>
            <person name="Lindquist E.A."/>
            <person name="Lipzen A."/>
            <person name="Lundell T."/>
            <person name="Morin E."/>
            <person name="Murat C."/>
            <person name="Riley R."/>
            <person name="Ohm R."/>
            <person name="Sun H."/>
            <person name="Tunlid A."/>
            <person name="Henrissat B."/>
            <person name="Grigoriev I.V."/>
            <person name="Hibbett D.S."/>
            <person name="Martin F."/>
        </authorList>
    </citation>
    <scope>NUCLEOTIDE SEQUENCE [LARGE SCALE GENOMIC DNA]</scope>
    <source>
        <strain evidence="3">MUT 4182</strain>
    </source>
</reference>
<organism evidence="2 3">
    <name type="scientific">Tulasnella calospora MUT 4182</name>
    <dbReference type="NCBI Taxonomy" id="1051891"/>
    <lineage>
        <taxon>Eukaryota</taxon>
        <taxon>Fungi</taxon>
        <taxon>Dikarya</taxon>
        <taxon>Basidiomycota</taxon>
        <taxon>Agaricomycotina</taxon>
        <taxon>Agaricomycetes</taxon>
        <taxon>Cantharellales</taxon>
        <taxon>Tulasnellaceae</taxon>
        <taxon>Tulasnella</taxon>
    </lineage>
</organism>
<evidence type="ECO:0000313" key="3">
    <source>
        <dbReference type="Proteomes" id="UP000054248"/>
    </source>
</evidence>
<feature type="signal peptide" evidence="1">
    <location>
        <begin position="1"/>
        <end position="20"/>
    </location>
</feature>
<accession>A0A0C3QC27</accession>
<evidence type="ECO:0000256" key="1">
    <source>
        <dbReference type="SAM" id="SignalP"/>
    </source>
</evidence>
<dbReference type="EMBL" id="KN823120">
    <property type="protein sequence ID" value="KIO22034.1"/>
    <property type="molecule type" value="Genomic_DNA"/>
</dbReference>
<sequence>MKATSAILFLASAIVGTANACVTIVQEGPPIVAPSASNLQLSGALGSQATLTISGLQKGWNWSSGGLGSPKYCTGEWLNIVDGTKPWKKLVWGSTQQTTTWKAGYNLDLTAKKTASYNETSTFLACPPNHETFAPEMYVFLLTDASVALPTVTDDTLGEVNVASCVKTKLHIQPATDTTTR</sequence>
<keyword evidence="1" id="KW-0732">Signal</keyword>
<feature type="chain" id="PRO_5002168445" evidence="1">
    <location>
        <begin position="21"/>
        <end position="181"/>
    </location>
</feature>
<dbReference type="AlphaFoldDB" id="A0A0C3QC27"/>
<name>A0A0C3QC27_9AGAM</name>
<reference evidence="2 3" key="1">
    <citation type="submission" date="2014-04" db="EMBL/GenBank/DDBJ databases">
        <authorList>
            <consortium name="DOE Joint Genome Institute"/>
            <person name="Kuo A."/>
            <person name="Girlanda M."/>
            <person name="Perotto S."/>
            <person name="Kohler A."/>
            <person name="Nagy L.G."/>
            <person name="Floudas D."/>
            <person name="Copeland A."/>
            <person name="Barry K.W."/>
            <person name="Cichocki N."/>
            <person name="Veneault-Fourrey C."/>
            <person name="LaButti K."/>
            <person name="Lindquist E.A."/>
            <person name="Lipzen A."/>
            <person name="Lundell T."/>
            <person name="Morin E."/>
            <person name="Murat C."/>
            <person name="Sun H."/>
            <person name="Tunlid A."/>
            <person name="Henrissat B."/>
            <person name="Grigoriev I.V."/>
            <person name="Hibbett D.S."/>
            <person name="Martin F."/>
            <person name="Nordberg H.P."/>
            <person name="Cantor M.N."/>
            <person name="Hua S.X."/>
        </authorList>
    </citation>
    <scope>NUCLEOTIDE SEQUENCE [LARGE SCALE GENOMIC DNA]</scope>
    <source>
        <strain evidence="2 3">MUT 4182</strain>
    </source>
</reference>
<gene>
    <name evidence="2" type="ORF">M407DRAFT_28384</name>
</gene>
<dbReference type="HOGENOM" id="CLU_119198_0_0_1"/>
<keyword evidence="3" id="KW-1185">Reference proteome</keyword>
<proteinExistence type="predicted"/>
<dbReference type="OrthoDB" id="3170892at2759"/>